<keyword evidence="2" id="KW-1185">Reference proteome</keyword>
<accession>A0ABV0SQ00</accession>
<evidence type="ECO:0000313" key="1">
    <source>
        <dbReference type="EMBL" id="MEQ2222649.1"/>
    </source>
</evidence>
<dbReference type="Proteomes" id="UP001482620">
    <property type="component" value="Unassembled WGS sequence"/>
</dbReference>
<evidence type="ECO:0000313" key="2">
    <source>
        <dbReference type="Proteomes" id="UP001482620"/>
    </source>
</evidence>
<sequence length="100" mass="11449">MWLSALPFQAWLTLKRTVSITMGELQCSIRTESFRTVLNKPLGPPTKKKQKQRRGLGDKCKKTEHSICLYEGWAGYNYSFKNHRNGCQSDLSFPMPVAVL</sequence>
<dbReference type="EMBL" id="JAHRIQ010003889">
    <property type="protein sequence ID" value="MEQ2222649.1"/>
    <property type="molecule type" value="Genomic_DNA"/>
</dbReference>
<name>A0ABV0SQ00_9TELE</name>
<protein>
    <recommendedName>
        <fullName evidence="3">Secreted protein</fullName>
    </recommendedName>
</protein>
<reference evidence="1 2" key="1">
    <citation type="submission" date="2021-06" db="EMBL/GenBank/DDBJ databases">
        <authorList>
            <person name="Palmer J.M."/>
        </authorList>
    </citation>
    <scope>NUCLEOTIDE SEQUENCE [LARGE SCALE GENOMIC DNA]</scope>
    <source>
        <strain evidence="2">if_2019</strain>
        <tissue evidence="1">Muscle</tissue>
    </source>
</reference>
<gene>
    <name evidence="1" type="ORF">ILYODFUR_028449</name>
</gene>
<evidence type="ECO:0008006" key="3">
    <source>
        <dbReference type="Google" id="ProtNLM"/>
    </source>
</evidence>
<organism evidence="1 2">
    <name type="scientific">Ilyodon furcidens</name>
    <name type="common">goldbreast splitfin</name>
    <dbReference type="NCBI Taxonomy" id="33524"/>
    <lineage>
        <taxon>Eukaryota</taxon>
        <taxon>Metazoa</taxon>
        <taxon>Chordata</taxon>
        <taxon>Craniata</taxon>
        <taxon>Vertebrata</taxon>
        <taxon>Euteleostomi</taxon>
        <taxon>Actinopterygii</taxon>
        <taxon>Neopterygii</taxon>
        <taxon>Teleostei</taxon>
        <taxon>Neoteleostei</taxon>
        <taxon>Acanthomorphata</taxon>
        <taxon>Ovalentaria</taxon>
        <taxon>Atherinomorphae</taxon>
        <taxon>Cyprinodontiformes</taxon>
        <taxon>Goodeidae</taxon>
        <taxon>Ilyodon</taxon>
    </lineage>
</organism>
<comment type="caution">
    <text evidence="1">The sequence shown here is derived from an EMBL/GenBank/DDBJ whole genome shotgun (WGS) entry which is preliminary data.</text>
</comment>
<proteinExistence type="predicted"/>